<accession>A0A8T1NN12</accession>
<dbReference type="Proteomes" id="UP000811609">
    <property type="component" value="Chromosome 13"/>
</dbReference>
<evidence type="ECO:0000313" key="2">
    <source>
        <dbReference type="Proteomes" id="UP000811609"/>
    </source>
</evidence>
<proteinExistence type="predicted"/>
<dbReference type="AlphaFoldDB" id="A0A8T1NN12"/>
<gene>
    <name evidence="1" type="ORF">CIPAW_13G005100</name>
</gene>
<reference evidence="1" key="1">
    <citation type="submission" date="2020-12" db="EMBL/GenBank/DDBJ databases">
        <title>WGS assembly of Carya illinoinensis cv. Pawnee.</title>
        <authorList>
            <person name="Platts A."/>
            <person name="Shu S."/>
            <person name="Wright S."/>
            <person name="Barry K."/>
            <person name="Edger P."/>
            <person name="Pires J.C."/>
            <person name="Schmutz J."/>
        </authorList>
    </citation>
    <scope>NUCLEOTIDE SEQUENCE</scope>
    <source>
        <tissue evidence="1">Leaf</tissue>
    </source>
</reference>
<dbReference type="EMBL" id="CM031821">
    <property type="protein sequence ID" value="KAG6630257.1"/>
    <property type="molecule type" value="Genomic_DNA"/>
</dbReference>
<organism evidence="1 2">
    <name type="scientific">Carya illinoinensis</name>
    <name type="common">Pecan</name>
    <dbReference type="NCBI Taxonomy" id="32201"/>
    <lineage>
        <taxon>Eukaryota</taxon>
        <taxon>Viridiplantae</taxon>
        <taxon>Streptophyta</taxon>
        <taxon>Embryophyta</taxon>
        <taxon>Tracheophyta</taxon>
        <taxon>Spermatophyta</taxon>
        <taxon>Magnoliopsida</taxon>
        <taxon>eudicotyledons</taxon>
        <taxon>Gunneridae</taxon>
        <taxon>Pentapetalae</taxon>
        <taxon>rosids</taxon>
        <taxon>fabids</taxon>
        <taxon>Fagales</taxon>
        <taxon>Juglandaceae</taxon>
        <taxon>Carya</taxon>
    </lineage>
</organism>
<keyword evidence="2" id="KW-1185">Reference proteome</keyword>
<evidence type="ECO:0000313" key="1">
    <source>
        <dbReference type="EMBL" id="KAG6630257.1"/>
    </source>
</evidence>
<comment type="caution">
    <text evidence="1">The sequence shown here is derived from an EMBL/GenBank/DDBJ whole genome shotgun (WGS) entry which is preliminary data.</text>
</comment>
<protein>
    <submittedName>
        <fullName evidence="1">Uncharacterized protein</fullName>
    </submittedName>
</protein>
<sequence length="33" mass="3833">MCLNYGMIHWLFASSRMSLEDEEILNSKLLLCA</sequence>
<name>A0A8T1NN12_CARIL</name>